<evidence type="ECO:0000313" key="4">
    <source>
        <dbReference type="Proteomes" id="UP000225433"/>
    </source>
</evidence>
<dbReference type="KEGG" id="xho:A9255_19430"/>
<dbReference type="AlphaFoldDB" id="A0A2G0Q490"/>
<evidence type="ECO:0000313" key="1">
    <source>
        <dbReference type="EMBL" id="AOM42528.1"/>
    </source>
</evidence>
<reference evidence="2 4" key="2">
    <citation type="journal article" date="2017" name="Nat. Microbiol.">
        <title>Natural product diversity associated with the nematode symbionts Photorhabdus and Xenorhabdus.</title>
        <authorList>
            <person name="Tobias N.J."/>
            <person name="Wolff H."/>
            <person name="Djahanschiri B."/>
            <person name="Grundmann F."/>
            <person name="Kronenwerth M."/>
            <person name="Shi Y.M."/>
            <person name="Simonyi S."/>
            <person name="Grun P."/>
            <person name="Shapiro-Ilan D."/>
            <person name="Pidot S.J."/>
            <person name="Stinear T.P."/>
            <person name="Ebersberger I."/>
            <person name="Bode H.B."/>
        </authorList>
    </citation>
    <scope>NUCLEOTIDE SEQUENCE [LARGE SCALE GENOMIC DNA]</scope>
    <source>
        <strain evidence="2 4">DSM 17903</strain>
    </source>
</reference>
<protein>
    <submittedName>
        <fullName evidence="2">Uncharacterized protein</fullName>
    </submittedName>
</protein>
<accession>A0A2G0Q490</accession>
<dbReference type="Proteomes" id="UP000094600">
    <property type="component" value="Chromosome"/>
</dbReference>
<evidence type="ECO:0000313" key="2">
    <source>
        <dbReference type="EMBL" id="PHM54044.1"/>
    </source>
</evidence>
<keyword evidence="3" id="KW-1185">Reference proteome</keyword>
<name>A0A2G0Q490_XENHO</name>
<sequence>MFHEVDEKLNLNLERYFYEHHFGGTLHPAQSIPNELSEYYFEFDESFGSLNIGGDSVAQIDLLTNKIHCACG</sequence>
<evidence type="ECO:0000313" key="3">
    <source>
        <dbReference type="Proteomes" id="UP000094600"/>
    </source>
</evidence>
<gene>
    <name evidence="1" type="ORF">A9255_19430</name>
    <name evidence="2" type="ORF">Xhom_03114</name>
</gene>
<dbReference type="RefSeq" id="WP_069318148.1">
    <property type="nucleotide sequence ID" value="NZ_CAWNQJ010000079.1"/>
</dbReference>
<dbReference type="EMBL" id="CP016176">
    <property type="protein sequence ID" value="AOM42528.1"/>
    <property type="molecule type" value="Genomic_DNA"/>
</dbReference>
<dbReference type="Proteomes" id="UP000225433">
    <property type="component" value="Unassembled WGS sequence"/>
</dbReference>
<dbReference type="STRING" id="351679.A9255_19430"/>
<dbReference type="OrthoDB" id="7845180at2"/>
<reference evidence="1 3" key="1">
    <citation type="submission" date="2016-06" db="EMBL/GenBank/DDBJ databases">
        <title>Bacterial characters and pathogenicity of Xenorhabdus hominickii from an entomopathogenic nematode, Steinernema monticolum.</title>
        <authorList>
            <person name="Park Y."/>
            <person name="Kim Y."/>
        </authorList>
    </citation>
    <scope>NUCLEOTIDE SEQUENCE [LARGE SCALE GENOMIC DNA]</scope>
    <source>
        <strain evidence="1 3">ANU1</strain>
    </source>
</reference>
<proteinExistence type="predicted"/>
<dbReference type="EMBL" id="NJAI01000005">
    <property type="protein sequence ID" value="PHM54044.1"/>
    <property type="molecule type" value="Genomic_DNA"/>
</dbReference>
<organism evidence="2 4">
    <name type="scientific">Xenorhabdus hominickii</name>
    <dbReference type="NCBI Taxonomy" id="351679"/>
    <lineage>
        <taxon>Bacteria</taxon>
        <taxon>Pseudomonadati</taxon>
        <taxon>Pseudomonadota</taxon>
        <taxon>Gammaproteobacteria</taxon>
        <taxon>Enterobacterales</taxon>
        <taxon>Morganellaceae</taxon>
        <taxon>Xenorhabdus</taxon>
    </lineage>
</organism>